<dbReference type="Pfam" id="PF06259">
    <property type="entry name" value="Abhydrolase_8"/>
    <property type="match status" value="1"/>
</dbReference>
<dbReference type="AlphaFoldDB" id="A0A8J3Z742"/>
<organism evidence="3 4">
    <name type="scientific">Virgisporangium aurantiacum</name>
    <dbReference type="NCBI Taxonomy" id="175570"/>
    <lineage>
        <taxon>Bacteria</taxon>
        <taxon>Bacillati</taxon>
        <taxon>Actinomycetota</taxon>
        <taxon>Actinomycetes</taxon>
        <taxon>Micromonosporales</taxon>
        <taxon>Micromonosporaceae</taxon>
        <taxon>Virgisporangium</taxon>
    </lineage>
</organism>
<reference evidence="3" key="1">
    <citation type="submission" date="2021-01" db="EMBL/GenBank/DDBJ databases">
        <title>Whole genome shotgun sequence of Virgisporangium aurantiacum NBRC 16421.</title>
        <authorList>
            <person name="Komaki H."/>
            <person name="Tamura T."/>
        </authorList>
    </citation>
    <scope>NUCLEOTIDE SEQUENCE</scope>
    <source>
        <strain evidence="3">NBRC 16421</strain>
    </source>
</reference>
<evidence type="ECO:0000259" key="2">
    <source>
        <dbReference type="Pfam" id="PF06259"/>
    </source>
</evidence>
<sequence>MAVVRVVSLGALADARPEAWRAAAGGWRALADVVADRAGSVDGVRTRLTAHWRGPAADSAQAALTSLALALRAVRGPAYACDQALCELAGEVAPLRGPARAMPGSSVPAGVQESLLAAADAADARAVHRLGTAAGDAKAAGSLAAAGTVSATDPTAGPATGQVPGRIPIQLPATGTDPASVRRWWAGLSPADQQRLLATEPRRLGALDGVPVAVRDSANRQVLDDVFAYTPPGERKTVLDALAARLRRAEPARAYLIGFDPAGDGTAIVAIGDPDRARHVVTNVPGAGSDLGDLRGLLARTERIAAAAGDGVSSILWLGYDAPEWLSAAGAGAARAGSGDLDRFAEGLRVTADGPPAHHTVVGHSYGSLVVGTAAREHGLPVDDLVFVGSPGVGADRASDLAGGPGGGPAVWASTARWDIIHGTALADRIPEWLDRDVTEDRWHGRDPGDPGFGARTFTSAPGHWSDPVAAHNSYFEEGNPALAAIGAIARGQAPTPP</sequence>
<evidence type="ECO:0000313" key="3">
    <source>
        <dbReference type="EMBL" id="GIJ58714.1"/>
    </source>
</evidence>
<dbReference type="Gene3D" id="3.40.50.1820">
    <property type="entry name" value="alpha/beta hydrolase"/>
    <property type="match status" value="1"/>
</dbReference>
<dbReference type="EMBL" id="BOPG01000040">
    <property type="protein sequence ID" value="GIJ58714.1"/>
    <property type="molecule type" value="Genomic_DNA"/>
</dbReference>
<dbReference type="RefSeq" id="WP_203999886.1">
    <property type="nucleotide sequence ID" value="NZ_BOPG01000040.1"/>
</dbReference>
<feature type="region of interest" description="Disordered" evidence="1">
    <location>
        <begin position="149"/>
        <end position="175"/>
    </location>
</feature>
<comment type="caution">
    <text evidence="3">The sequence shown here is derived from an EMBL/GenBank/DDBJ whole genome shotgun (WGS) entry which is preliminary data.</text>
</comment>
<accession>A0A8J3Z742</accession>
<dbReference type="InterPro" id="IPR010427">
    <property type="entry name" value="DUF1023"/>
</dbReference>
<dbReference type="InterPro" id="IPR029058">
    <property type="entry name" value="AB_hydrolase_fold"/>
</dbReference>
<name>A0A8J3Z742_9ACTN</name>
<dbReference type="SUPFAM" id="SSF53474">
    <property type="entry name" value="alpha/beta-Hydrolases"/>
    <property type="match status" value="1"/>
</dbReference>
<dbReference type="Proteomes" id="UP000612585">
    <property type="component" value="Unassembled WGS sequence"/>
</dbReference>
<gene>
    <name evidence="3" type="ORF">Vau01_062300</name>
</gene>
<proteinExistence type="predicted"/>
<protein>
    <recommendedName>
        <fullName evidence="2">DUF1023 domain-containing protein</fullName>
    </recommendedName>
</protein>
<keyword evidence="4" id="KW-1185">Reference proteome</keyword>
<feature type="domain" description="DUF1023" evidence="2">
    <location>
        <begin position="260"/>
        <end position="422"/>
    </location>
</feature>
<evidence type="ECO:0000256" key="1">
    <source>
        <dbReference type="SAM" id="MobiDB-lite"/>
    </source>
</evidence>
<evidence type="ECO:0000313" key="4">
    <source>
        <dbReference type="Proteomes" id="UP000612585"/>
    </source>
</evidence>